<evidence type="ECO:0000256" key="5">
    <source>
        <dbReference type="ARBA" id="ARBA00023136"/>
    </source>
</evidence>
<feature type="transmembrane region" description="Helical" evidence="7">
    <location>
        <begin position="219"/>
        <end position="241"/>
    </location>
</feature>
<dbReference type="Gene3D" id="1.20.1720.10">
    <property type="entry name" value="Multidrug resistance protein D"/>
    <property type="match status" value="1"/>
</dbReference>
<dbReference type="PANTHER" id="PTHR23501:SF102">
    <property type="entry name" value="DRUG TRANSPORTER, PUTATIVE (AFU_ORTHOLOGUE AFUA_3G08530)-RELATED"/>
    <property type="match status" value="1"/>
</dbReference>
<dbReference type="Proteomes" id="UP000091918">
    <property type="component" value="Unassembled WGS sequence"/>
</dbReference>
<accession>A0A1B7NMA0</accession>
<reference evidence="9 10" key="1">
    <citation type="submission" date="2015-07" db="EMBL/GenBank/DDBJ databases">
        <title>Emmonsia species relationships and genome sequence.</title>
        <authorList>
            <person name="Cuomo C.A."/>
            <person name="Schwartz I.S."/>
            <person name="Kenyon C."/>
            <person name="de Hoog G.S."/>
            <person name="Govender N.P."/>
            <person name="Botha A."/>
            <person name="Moreno L."/>
            <person name="de Vries M."/>
            <person name="Munoz J.F."/>
            <person name="Stielow J.B."/>
        </authorList>
    </citation>
    <scope>NUCLEOTIDE SEQUENCE [LARGE SCALE GENOMIC DNA]</scope>
    <source>
        <strain evidence="9 10">CBS 136260</strain>
    </source>
</reference>
<keyword evidence="4 7" id="KW-1133">Transmembrane helix</keyword>
<feature type="non-terminal residue" evidence="9">
    <location>
        <position position="248"/>
    </location>
</feature>
<evidence type="ECO:0000256" key="1">
    <source>
        <dbReference type="ARBA" id="ARBA00004141"/>
    </source>
</evidence>
<dbReference type="InterPro" id="IPR011701">
    <property type="entry name" value="MFS"/>
</dbReference>
<comment type="caution">
    <text evidence="9">The sequence shown here is derived from an EMBL/GenBank/DDBJ whole genome shotgun (WGS) entry which is preliminary data.</text>
</comment>
<keyword evidence="10" id="KW-1185">Reference proteome</keyword>
<protein>
    <recommendedName>
        <fullName evidence="8">Major facilitator superfamily (MFS) profile domain-containing protein</fullName>
    </recommendedName>
</protein>
<gene>
    <name evidence="9" type="ORF">ACJ72_07988</name>
</gene>
<evidence type="ECO:0000256" key="7">
    <source>
        <dbReference type="SAM" id="Phobius"/>
    </source>
</evidence>
<dbReference type="PRINTS" id="PR01036">
    <property type="entry name" value="TCRTETB"/>
</dbReference>
<feature type="transmembrane region" description="Helical" evidence="7">
    <location>
        <begin position="130"/>
        <end position="149"/>
    </location>
</feature>
<evidence type="ECO:0000313" key="9">
    <source>
        <dbReference type="EMBL" id="OAX77710.1"/>
    </source>
</evidence>
<feature type="region of interest" description="Disordered" evidence="6">
    <location>
        <begin position="1"/>
        <end position="85"/>
    </location>
</feature>
<dbReference type="AlphaFoldDB" id="A0A1B7NMA0"/>
<comment type="similarity">
    <text evidence="2">Belongs to the major facilitator superfamily. TCR/Tet family.</text>
</comment>
<dbReference type="InterPro" id="IPR020846">
    <property type="entry name" value="MFS_dom"/>
</dbReference>
<dbReference type="EMBL" id="LGUA01002145">
    <property type="protein sequence ID" value="OAX77710.1"/>
    <property type="molecule type" value="Genomic_DNA"/>
</dbReference>
<dbReference type="Pfam" id="PF07690">
    <property type="entry name" value="MFS_1"/>
    <property type="match status" value="1"/>
</dbReference>
<dbReference type="SUPFAM" id="SSF103473">
    <property type="entry name" value="MFS general substrate transporter"/>
    <property type="match status" value="1"/>
</dbReference>
<feature type="domain" description="Major facilitator superfamily (MFS) profile" evidence="8">
    <location>
        <begin position="95"/>
        <end position="248"/>
    </location>
</feature>
<comment type="subcellular location">
    <subcellularLocation>
        <location evidence="1">Membrane</location>
        <topology evidence="1">Multi-pass membrane protein</topology>
    </subcellularLocation>
</comment>
<dbReference type="OrthoDB" id="3934656at2759"/>
<name>A0A1B7NMA0_9EURO</name>
<organism evidence="9 10">
    <name type="scientific">Emergomyces africanus</name>
    <dbReference type="NCBI Taxonomy" id="1955775"/>
    <lineage>
        <taxon>Eukaryota</taxon>
        <taxon>Fungi</taxon>
        <taxon>Dikarya</taxon>
        <taxon>Ascomycota</taxon>
        <taxon>Pezizomycotina</taxon>
        <taxon>Eurotiomycetes</taxon>
        <taxon>Eurotiomycetidae</taxon>
        <taxon>Onygenales</taxon>
        <taxon>Ajellomycetaceae</taxon>
        <taxon>Emergomyces</taxon>
    </lineage>
</organism>
<proteinExistence type="inferred from homology"/>
<feature type="transmembrane region" description="Helical" evidence="7">
    <location>
        <begin position="161"/>
        <end position="180"/>
    </location>
</feature>
<dbReference type="InterPro" id="IPR036259">
    <property type="entry name" value="MFS_trans_sf"/>
</dbReference>
<sequence>MGVPEENHTPDTPATTQADHSSMMEKEFVSGKPAGMGVLGTNATGIESRSRELDDTGSDSPVTPKPEENDPTTAATDEHPPAQSEKMTKKQIVVVMFALCVALFLAALDMSIIATALPTIANQFKASESGYSWMASSYLLGNAAVIPLWGKLSDIWGRKPIIVAANVLFLLSSLMCALAPNTATLIAGRAIQGIGGGGLVLLGQICVGDLFSQRDRPIYYAMFGMTWAIAGSLGPVVGGIFTEKVSWR</sequence>
<feature type="compositionally biased region" description="Polar residues" evidence="6">
    <location>
        <begin position="10"/>
        <end position="20"/>
    </location>
</feature>
<evidence type="ECO:0000256" key="6">
    <source>
        <dbReference type="SAM" id="MobiDB-lite"/>
    </source>
</evidence>
<evidence type="ECO:0000313" key="10">
    <source>
        <dbReference type="Proteomes" id="UP000091918"/>
    </source>
</evidence>
<dbReference type="PANTHER" id="PTHR23501">
    <property type="entry name" value="MAJOR FACILITATOR SUPERFAMILY"/>
    <property type="match status" value="1"/>
</dbReference>
<evidence type="ECO:0000259" key="8">
    <source>
        <dbReference type="PROSITE" id="PS50850"/>
    </source>
</evidence>
<dbReference type="GO" id="GO:0005886">
    <property type="term" value="C:plasma membrane"/>
    <property type="evidence" value="ECO:0007669"/>
    <property type="project" value="TreeGrafter"/>
</dbReference>
<evidence type="ECO:0000256" key="4">
    <source>
        <dbReference type="ARBA" id="ARBA00022989"/>
    </source>
</evidence>
<evidence type="ECO:0000256" key="2">
    <source>
        <dbReference type="ARBA" id="ARBA00007520"/>
    </source>
</evidence>
<evidence type="ECO:0000256" key="3">
    <source>
        <dbReference type="ARBA" id="ARBA00022692"/>
    </source>
</evidence>
<keyword evidence="5 7" id="KW-0472">Membrane</keyword>
<keyword evidence="3 7" id="KW-0812">Transmembrane</keyword>
<feature type="transmembrane region" description="Helical" evidence="7">
    <location>
        <begin position="186"/>
        <end position="207"/>
    </location>
</feature>
<dbReference type="PROSITE" id="PS50850">
    <property type="entry name" value="MFS"/>
    <property type="match status" value="1"/>
</dbReference>
<feature type="transmembrane region" description="Helical" evidence="7">
    <location>
        <begin position="92"/>
        <end position="118"/>
    </location>
</feature>
<dbReference type="GO" id="GO:0022857">
    <property type="term" value="F:transmembrane transporter activity"/>
    <property type="evidence" value="ECO:0007669"/>
    <property type="project" value="InterPro"/>
</dbReference>